<dbReference type="PROSITE" id="PS50059">
    <property type="entry name" value="FKBP_PPIASE"/>
    <property type="match status" value="1"/>
</dbReference>
<dbReference type="InterPro" id="IPR001179">
    <property type="entry name" value="PPIase_FKBP_dom"/>
</dbReference>
<dbReference type="GO" id="GO:0016853">
    <property type="term" value="F:isomerase activity"/>
    <property type="evidence" value="ECO:0007669"/>
    <property type="project" value="UniProtKB-KW"/>
</dbReference>
<dbReference type="EC" id="5.2.1.8" evidence="3 6"/>
<keyword evidence="7" id="KW-0732">Signal</keyword>
<feature type="domain" description="PPIase FKBP-type" evidence="8">
    <location>
        <begin position="230"/>
        <end position="315"/>
    </location>
</feature>
<accession>A0ABM8DYC3</accession>
<dbReference type="PANTHER" id="PTHR43811">
    <property type="entry name" value="FKBP-TYPE PEPTIDYL-PROLYL CIS-TRANS ISOMERASE FKPA"/>
    <property type="match status" value="1"/>
</dbReference>
<feature type="chain" id="PRO_5045902852" description="peptidylprolyl isomerase" evidence="7">
    <location>
        <begin position="30"/>
        <end position="321"/>
    </location>
</feature>
<dbReference type="Proteomes" id="UP001317779">
    <property type="component" value="Chromosome"/>
</dbReference>
<name>A0ABM8DYC3_9MICO</name>
<organism evidence="9 10">
    <name type="scientific">Microbacterium terricola</name>
    <dbReference type="NCBI Taxonomy" id="344163"/>
    <lineage>
        <taxon>Bacteria</taxon>
        <taxon>Bacillati</taxon>
        <taxon>Actinomycetota</taxon>
        <taxon>Actinomycetes</taxon>
        <taxon>Micrococcales</taxon>
        <taxon>Microbacteriaceae</taxon>
        <taxon>Microbacterium</taxon>
    </lineage>
</organism>
<comment type="similarity">
    <text evidence="2">Belongs to the FKBP-type PPIase family.</text>
</comment>
<evidence type="ECO:0000256" key="4">
    <source>
        <dbReference type="ARBA" id="ARBA00023110"/>
    </source>
</evidence>
<reference evidence="9 10" key="1">
    <citation type="submission" date="2022-12" db="EMBL/GenBank/DDBJ databases">
        <title>Microbacterium terricola strain KV-448 chromosome, complete genome.</title>
        <authorList>
            <person name="Oshima T."/>
            <person name="Moriya T."/>
            <person name="Bessho Y."/>
        </authorList>
    </citation>
    <scope>NUCLEOTIDE SEQUENCE [LARGE SCALE GENOMIC DNA]</scope>
    <source>
        <strain evidence="9 10">KV-448</strain>
    </source>
</reference>
<evidence type="ECO:0000256" key="7">
    <source>
        <dbReference type="SAM" id="SignalP"/>
    </source>
</evidence>
<evidence type="ECO:0000313" key="10">
    <source>
        <dbReference type="Proteomes" id="UP001317779"/>
    </source>
</evidence>
<sequence>MRKIPVALVALALASVSLVGCSASSGAAACPRPESSTGALDKVTVSGTADAAPDVEVYSPFRTDQTEFEDVITGDGTAITSDAQLVVFDLTIIGGADGRTLVASAYDGDLSQVASLERWGQLVPGFSDALTCATEGSRVVIGLAPGDVETETAVSLGLAEDDSAVAVVDVRKVYLPHADGANQFNSGSGLPTVVRAPDGRPGIIVPDADAPTELVVQTLKKGDGEEVTGDRPVRVHYTGVTWADRTVFDSTWDTTPASLTLDGVVPGMATALEGATVGSQLLIVIPPGEGYGDAAQGSIPANSTLVFVVDILGLDQAAPTE</sequence>
<keyword evidence="10" id="KW-1185">Reference proteome</keyword>
<dbReference type="PROSITE" id="PS51257">
    <property type="entry name" value="PROKAR_LIPOPROTEIN"/>
    <property type="match status" value="1"/>
</dbReference>
<evidence type="ECO:0000313" key="9">
    <source>
        <dbReference type="EMBL" id="BDV30520.1"/>
    </source>
</evidence>
<evidence type="ECO:0000256" key="2">
    <source>
        <dbReference type="ARBA" id="ARBA00006577"/>
    </source>
</evidence>
<evidence type="ECO:0000259" key="8">
    <source>
        <dbReference type="PROSITE" id="PS50059"/>
    </source>
</evidence>
<dbReference type="EMBL" id="AP027141">
    <property type="protein sequence ID" value="BDV30520.1"/>
    <property type="molecule type" value="Genomic_DNA"/>
</dbReference>
<gene>
    <name evidence="9" type="primary">fkbP</name>
    <name evidence="9" type="ORF">Microterr_11800</name>
</gene>
<feature type="signal peptide" evidence="7">
    <location>
        <begin position="1"/>
        <end position="29"/>
    </location>
</feature>
<proteinExistence type="inferred from homology"/>
<dbReference type="PANTHER" id="PTHR43811:SF23">
    <property type="entry name" value="FKBP-TYPE 22 KDA PEPTIDYL-PROLYL CIS-TRANS ISOMERASE"/>
    <property type="match status" value="1"/>
</dbReference>
<protein>
    <recommendedName>
        <fullName evidence="3 6">peptidylprolyl isomerase</fullName>
        <ecNumber evidence="3 6">5.2.1.8</ecNumber>
    </recommendedName>
</protein>
<comment type="catalytic activity">
    <reaction evidence="1 6">
        <text>[protein]-peptidylproline (omega=180) = [protein]-peptidylproline (omega=0)</text>
        <dbReference type="Rhea" id="RHEA:16237"/>
        <dbReference type="Rhea" id="RHEA-COMP:10747"/>
        <dbReference type="Rhea" id="RHEA-COMP:10748"/>
        <dbReference type="ChEBI" id="CHEBI:83833"/>
        <dbReference type="ChEBI" id="CHEBI:83834"/>
        <dbReference type="EC" id="5.2.1.8"/>
    </reaction>
</comment>
<dbReference type="SUPFAM" id="SSF54534">
    <property type="entry name" value="FKBP-like"/>
    <property type="match status" value="1"/>
</dbReference>
<keyword evidence="5 6" id="KW-0413">Isomerase</keyword>
<evidence type="ECO:0000256" key="6">
    <source>
        <dbReference type="PROSITE-ProRule" id="PRU00277"/>
    </source>
</evidence>
<keyword evidence="4 6" id="KW-0697">Rotamase</keyword>
<dbReference type="Pfam" id="PF00254">
    <property type="entry name" value="FKBP_C"/>
    <property type="match status" value="1"/>
</dbReference>
<dbReference type="Gene3D" id="3.10.50.40">
    <property type="match status" value="1"/>
</dbReference>
<dbReference type="InterPro" id="IPR046357">
    <property type="entry name" value="PPIase_dom_sf"/>
</dbReference>
<dbReference type="RefSeq" id="WP_263795606.1">
    <property type="nucleotide sequence ID" value="NZ_AP027141.1"/>
</dbReference>
<evidence type="ECO:0000256" key="3">
    <source>
        <dbReference type="ARBA" id="ARBA00013194"/>
    </source>
</evidence>
<evidence type="ECO:0000256" key="5">
    <source>
        <dbReference type="ARBA" id="ARBA00023235"/>
    </source>
</evidence>
<evidence type="ECO:0000256" key="1">
    <source>
        <dbReference type="ARBA" id="ARBA00000971"/>
    </source>
</evidence>